<evidence type="ECO:0000256" key="6">
    <source>
        <dbReference type="PIRSR" id="PIRSR600760-2"/>
    </source>
</evidence>
<dbReference type="PANTHER" id="PTHR43200">
    <property type="entry name" value="PHOSPHATASE"/>
    <property type="match status" value="1"/>
</dbReference>
<evidence type="ECO:0000256" key="4">
    <source>
        <dbReference type="ARBA" id="ARBA00022801"/>
    </source>
</evidence>
<organism evidence="7 8">
    <name type="scientific">Caballeronia arvi</name>
    <dbReference type="NCBI Taxonomy" id="1777135"/>
    <lineage>
        <taxon>Bacteria</taxon>
        <taxon>Pseudomonadati</taxon>
        <taxon>Pseudomonadota</taxon>
        <taxon>Betaproteobacteria</taxon>
        <taxon>Burkholderiales</taxon>
        <taxon>Burkholderiaceae</taxon>
        <taxon>Caballeronia</taxon>
    </lineage>
</organism>
<accession>A0A158L242</accession>
<protein>
    <submittedName>
        <fullName evidence="7">3'(2'),5'-bisphosphate nucleotidase</fullName>
    </submittedName>
</protein>
<evidence type="ECO:0000313" key="8">
    <source>
        <dbReference type="Proteomes" id="UP000055019"/>
    </source>
</evidence>
<keyword evidence="3 6" id="KW-0479">Metal-binding</keyword>
<dbReference type="Gene3D" id="3.40.190.80">
    <property type="match status" value="1"/>
</dbReference>
<gene>
    <name evidence="7" type="ORF">AWB74_07891</name>
</gene>
<name>A0A158L242_9BURK</name>
<evidence type="ECO:0000256" key="3">
    <source>
        <dbReference type="ARBA" id="ARBA00022723"/>
    </source>
</evidence>
<feature type="binding site" evidence="6">
    <location>
        <position position="67"/>
    </location>
    <ligand>
        <name>Mg(2+)</name>
        <dbReference type="ChEBI" id="CHEBI:18420"/>
        <label>1</label>
        <note>catalytic</note>
    </ligand>
</feature>
<keyword evidence="4" id="KW-0378">Hydrolase</keyword>
<dbReference type="GO" id="GO:0046872">
    <property type="term" value="F:metal ion binding"/>
    <property type="evidence" value="ECO:0007669"/>
    <property type="project" value="UniProtKB-KW"/>
</dbReference>
<dbReference type="InterPro" id="IPR000760">
    <property type="entry name" value="Inositol_monophosphatase-like"/>
</dbReference>
<dbReference type="AlphaFoldDB" id="A0A158L242"/>
<comment type="cofactor">
    <cofactor evidence="1 6">
        <name>Mg(2+)</name>
        <dbReference type="ChEBI" id="CHEBI:18420"/>
    </cofactor>
</comment>
<evidence type="ECO:0000313" key="7">
    <source>
        <dbReference type="EMBL" id="SAL86900.1"/>
    </source>
</evidence>
<dbReference type="Pfam" id="PF00459">
    <property type="entry name" value="Inositol_P"/>
    <property type="match status" value="1"/>
</dbReference>
<dbReference type="Proteomes" id="UP000055019">
    <property type="component" value="Unassembled WGS sequence"/>
</dbReference>
<sequence length="257" mass="28178">MRLTDIERFLDQLGDEARAIAMEHFRTRFDVETKSDATPVTNTDRAIERRLREMIASRYPTHALVGEEEGGRIADGVNWVIDPIDGTKSFATGLPLFGTLVAILQDRRPICGMVEVPAMRERWIGFADRTSCNGEPCAVSACAHVRDARLCSTDPRMFSGEAARAFATLAREVRVTRFGTDCYGYAMLASGHVDLVVEDGLQVHDVMAIVPVVQGAGGIVMTWSGDPIDGNFQGNIIAAATQSLHDEASRWLGRPRV</sequence>
<evidence type="ECO:0000256" key="5">
    <source>
        <dbReference type="ARBA" id="ARBA00022842"/>
    </source>
</evidence>
<evidence type="ECO:0000256" key="2">
    <source>
        <dbReference type="ARBA" id="ARBA00009759"/>
    </source>
</evidence>
<dbReference type="InterPro" id="IPR020583">
    <property type="entry name" value="Inositol_monoP_metal-BS"/>
</dbReference>
<dbReference type="InterPro" id="IPR051090">
    <property type="entry name" value="Inositol_monoP_superfamily"/>
</dbReference>
<feature type="binding site" evidence="6">
    <location>
        <position position="205"/>
    </location>
    <ligand>
        <name>Mg(2+)</name>
        <dbReference type="ChEBI" id="CHEBI:18420"/>
        <label>1</label>
        <note>catalytic</note>
    </ligand>
</feature>
<dbReference type="GO" id="GO:0016791">
    <property type="term" value="F:phosphatase activity"/>
    <property type="evidence" value="ECO:0007669"/>
    <property type="project" value="UniProtKB-ARBA"/>
</dbReference>
<dbReference type="Gene3D" id="3.30.540.10">
    <property type="entry name" value="Fructose-1,6-Bisphosphatase, subunit A, domain 1"/>
    <property type="match status" value="1"/>
</dbReference>
<dbReference type="GO" id="GO:0000105">
    <property type="term" value="P:L-histidine biosynthetic process"/>
    <property type="evidence" value="ECO:0007669"/>
    <property type="project" value="TreeGrafter"/>
</dbReference>
<dbReference type="PRINTS" id="PR00377">
    <property type="entry name" value="IMPHPHTASES"/>
</dbReference>
<keyword evidence="5 6" id="KW-0460">Magnesium</keyword>
<dbReference type="OrthoDB" id="9785695at2"/>
<dbReference type="PROSITE" id="PS00629">
    <property type="entry name" value="IMP_1"/>
    <property type="match status" value="1"/>
</dbReference>
<feature type="binding site" evidence="6">
    <location>
        <position position="82"/>
    </location>
    <ligand>
        <name>Mg(2+)</name>
        <dbReference type="ChEBI" id="CHEBI:18420"/>
        <label>1</label>
        <note>catalytic</note>
    </ligand>
</feature>
<dbReference type="PANTHER" id="PTHR43200:SF6">
    <property type="entry name" value="3'(2'),5'-BISPHOSPHATE NUCLEOTIDASE"/>
    <property type="match status" value="1"/>
</dbReference>
<feature type="binding site" evidence="6">
    <location>
        <position position="85"/>
    </location>
    <ligand>
        <name>Mg(2+)</name>
        <dbReference type="ChEBI" id="CHEBI:18420"/>
        <label>1</label>
        <note>catalytic</note>
    </ligand>
</feature>
<reference evidence="7" key="1">
    <citation type="submission" date="2016-01" db="EMBL/GenBank/DDBJ databases">
        <authorList>
            <person name="Peeters C."/>
        </authorList>
    </citation>
    <scope>NUCLEOTIDE SEQUENCE [LARGE SCALE GENOMIC DNA]</scope>
    <source>
        <strain evidence="7">LMG 29317</strain>
    </source>
</reference>
<dbReference type="RefSeq" id="WP_087039469.1">
    <property type="nucleotide sequence ID" value="NZ_FCOM02000080.1"/>
</dbReference>
<keyword evidence="8" id="KW-1185">Reference proteome</keyword>
<dbReference type="SUPFAM" id="SSF56655">
    <property type="entry name" value="Carbohydrate phosphatase"/>
    <property type="match status" value="1"/>
</dbReference>
<evidence type="ECO:0000256" key="1">
    <source>
        <dbReference type="ARBA" id="ARBA00001946"/>
    </source>
</evidence>
<proteinExistence type="inferred from homology"/>
<feature type="binding site" evidence="6">
    <location>
        <position position="84"/>
    </location>
    <ligand>
        <name>Mg(2+)</name>
        <dbReference type="ChEBI" id="CHEBI:18420"/>
        <label>1</label>
        <note>catalytic</note>
    </ligand>
</feature>
<dbReference type="EMBL" id="FCOM02000080">
    <property type="protein sequence ID" value="SAL86900.1"/>
    <property type="molecule type" value="Genomic_DNA"/>
</dbReference>
<comment type="similarity">
    <text evidence="2">Belongs to the inositol monophosphatase superfamily.</text>
</comment>
<comment type="caution">
    <text evidence="7">The sequence shown here is derived from an EMBL/GenBank/DDBJ whole genome shotgun (WGS) entry which is preliminary data.</text>
</comment>